<reference evidence="9" key="1">
    <citation type="submission" date="2015-11" db="EMBL/GenBank/DDBJ databases">
        <title>Transcriptomic analysis of venom glands from five Bothrops atrox snakes.</title>
        <authorList>
            <person name="Amazonas D.R."/>
            <person name="Nishiyama M.Y.Jr."/>
            <person name="Gibbs H.L."/>
            <person name="Rokyta D.R."/>
            <person name="Junqueira-de-Azevedo I.L."/>
            <person name="Moura-da-Silva A.M."/>
        </authorList>
    </citation>
    <scope>NUCLEOTIDE SEQUENCE</scope>
    <source>
        <strain evidence="9">Tapajos National Forest</strain>
        <tissue evidence="9">Venom gland</tissue>
    </source>
</reference>
<evidence type="ECO:0000313" key="9">
    <source>
        <dbReference type="EMBL" id="JAV01912.1"/>
    </source>
</evidence>
<keyword evidence="3" id="KW-0964">Secreted</keyword>
<dbReference type="InterPro" id="IPR016186">
    <property type="entry name" value="C-type_lectin-like/link_sf"/>
</dbReference>
<dbReference type="FunFam" id="3.10.100.10:FF:000087">
    <property type="entry name" value="Snaclec rhodocetin subunit delta"/>
    <property type="match status" value="1"/>
</dbReference>
<feature type="domain" description="C-type lectin" evidence="8">
    <location>
        <begin position="34"/>
        <end position="158"/>
    </location>
</feature>
<dbReference type="Gene3D" id="3.10.100.10">
    <property type="entry name" value="Mannose-Binding Protein A, subunit A"/>
    <property type="match status" value="1"/>
</dbReference>
<dbReference type="InterPro" id="IPR050111">
    <property type="entry name" value="C-type_lectin/snaclec_domain"/>
</dbReference>
<dbReference type="SUPFAM" id="SSF56436">
    <property type="entry name" value="C-type lectin-like"/>
    <property type="match status" value="1"/>
</dbReference>
<dbReference type="SMART" id="SM00034">
    <property type="entry name" value="CLECT"/>
    <property type="match status" value="1"/>
</dbReference>
<organism evidence="9">
    <name type="scientific">Bothrops atrox</name>
    <name type="common">Barba amarilla</name>
    <name type="synonym">Fer-de-lance</name>
    <dbReference type="NCBI Taxonomy" id="8725"/>
    <lineage>
        <taxon>Eukaryota</taxon>
        <taxon>Metazoa</taxon>
        <taxon>Chordata</taxon>
        <taxon>Craniata</taxon>
        <taxon>Vertebrata</taxon>
        <taxon>Euteleostomi</taxon>
        <taxon>Lepidosauria</taxon>
        <taxon>Squamata</taxon>
        <taxon>Bifurcata</taxon>
        <taxon>Unidentata</taxon>
        <taxon>Episquamata</taxon>
        <taxon>Toxicofera</taxon>
        <taxon>Serpentes</taxon>
        <taxon>Colubroidea</taxon>
        <taxon>Viperidae</taxon>
        <taxon>Crotalinae</taxon>
        <taxon>Bothrops</taxon>
    </lineage>
</organism>
<dbReference type="Pfam" id="PF00059">
    <property type="entry name" value="Lectin_C"/>
    <property type="match status" value="1"/>
</dbReference>
<name>A0A1L8D623_BOTAT</name>
<evidence type="ECO:0000259" key="8">
    <source>
        <dbReference type="PROSITE" id="PS50041"/>
    </source>
</evidence>
<keyword evidence="5" id="KW-1015">Disulfide bond</keyword>
<evidence type="ECO:0000256" key="3">
    <source>
        <dbReference type="ARBA" id="ARBA00022525"/>
    </source>
</evidence>
<dbReference type="GO" id="GO:0005576">
    <property type="term" value="C:extracellular region"/>
    <property type="evidence" value="ECO:0007669"/>
    <property type="project" value="UniProtKB-SubCell"/>
</dbReference>
<dbReference type="PROSITE" id="PS00615">
    <property type="entry name" value="C_TYPE_LECTIN_1"/>
    <property type="match status" value="1"/>
</dbReference>
<keyword evidence="7" id="KW-0732">Signal</keyword>
<evidence type="ECO:0000256" key="7">
    <source>
        <dbReference type="SAM" id="SignalP"/>
    </source>
</evidence>
<evidence type="ECO:0000256" key="1">
    <source>
        <dbReference type="ARBA" id="ARBA00004613"/>
    </source>
</evidence>
<feature type="signal peptide" evidence="7">
    <location>
        <begin position="1"/>
        <end position="20"/>
    </location>
</feature>
<dbReference type="AlphaFoldDB" id="A0A1L8D623"/>
<dbReference type="InterPro" id="IPR018378">
    <property type="entry name" value="C-type_lectin_CS"/>
</dbReference>
<dbReference type="PROSITE" id="PS50041">
    <property type="entry name" value="C_TYPE_LECTIN_2"/>
    <property type="match status" value="1"/>
</dbReference>
<dbReference type="PRINTS" id="PR01504">
    <property type="entry name" value="PNCREATITSAP"/>
</dbReference>
<sequence length="163" mass="19066">MGRFIFVSFGLLVVAVSLSGTDTLFECPSDWSTHRQYCYKFFQQKESWDDVNWDDAERFCSEQVKGGHLVSIESDEEADFVAQLVAPNIGEFKYYVWIGLRIENKKQQCSSKWSDYSSVSYENLVRRNVKKCFALGKKQGFHKWVNIDCVEKNPFVCKFIRPR</sequence>
<keyword evidence="6" id="KW-1199">Hemostasis impairing toxin</keyword>
<dbReference type="InterPro" id="IPR016187">
    <property type="entry name" value="CTDL_fold"/>
</dbReference>
<proteinExistence type="evidence at transcript level"/>
<evidence type="ECO:0000256" key="6">
    <source>
        <dbReference type="ARBA" id="ARBA00023240"/>
    </source>
</evidence>
<dbReference type="GO" id="GO:0090729">
    <property type="term" value="F:toxin activity"/>
    <property type="evidence" value="ECO:0007669"/>
    <property type="project" value="UniProtKB-KW"/>
</dbReference>
<protein>
    <submittedName>
        <fullName evidence="9">BATXCTL36</fullName>
    </submittedName>
</protein>
<dbReference type="InterPro" id="IPR001304">
    <property type="entry name" value="C-type_lectin-like"/>
</dbReference>
<feature type="chain" id="PRO_5012024381" evidence="7">
    <location>
        <begin position="21"/>
        <end position="163"/>
    </location>
</feature>
<keyword evidence="4" id="KW-0800">Toxin</keyword>
<evidence type="ECO:0000256" key="4">
    <source>
        <dbReference type="ARBA" id="ARBA00022656"/>
    </source>
</evidence>
<accession>A0A1L8D623</accession>
<dbReference type="EMBL" id="GEDR01000050">
    <property type="protein sequence ID" value="JAV01912.1"/>
    <property type="molecule type" value="mRNA"/>
</dbReference>
<evidence type="ECO:0000256" key="2">
    <source>
        <dbReference type="ARBA" id="ARBA00006747"/>
    </source>
</evidence>
<evidence type="ECO:0000256" key="5">
    <source>
        <dbReference type="ARBA" id="ARBA00023157"/>
    </source>
</evidence>
<dbReference type="PANTHER" id="PTHR22803">
    <property type="entry name" value="MANNOSE, PHOSPHOLIPASE, LECTIN RECEPTOR RELATED"/>
    <property type="match status" value="1"/>
</dbReference>
<comment type="subcellular location">
    <subcellularLocation>
        <location evidence="1">Secreted</location>
    </subcellularLocation>
</comment>
<comment type="similarity">
    <text evidence="2">Belongs to the snaclec family.</text>
</comment>